<proteinExistence type="predicted"/>
<feature type="compositionally biased region" description="Acidic residues" evidence="1">
    <location>
        <begin position="175"/>
        <end position="186"/>
    </location>
</feature>
<dbReference type="EMBL" id="BNJQ01000025">
    <property type="protein sequence ID" value="GHP09586.1"/>
    <property type="molecule type" value="Genomic_DNA"/>
</dbReference>
<sequence length="582" mass="61807">MVATTRAGRAVHLALKMPSPVKIKAVVSRKKKRVTFGPSEDAATSKKRKTKAAGVIGAESWEDPHSPLLAALGLGLEALGTVPCGTVWIRGEPAVYTQESGWKLGKSSFFDANFHLFAHGFDTVTSCFLHGRERRAVLLKTLSSALVSGNTQKQPGSSDDASDVAMDDNVDALELDSDADDADDSPDSAPYSDAGGGDDNLTAVPPPPTSLRVIDVQPLGQPEAAAGAQPEALLGGQSPPHLLICEGERWQHPRQLAGSSNPATTPHSNLGTPVEIHGEREAQPTGRVIEVPQQIHSTGYGTWAAASLCPQPTHSIPQHASVPQQYADSGVQNDNDGVDALELDDDELEDNLDLTLDDTVPQQENLPPACHNHTNEQAEHKQHEHTKTQRMMMTPQIQETIKKNELAGPAAHIQQPQTTNDAGTFATAAAVEVNDPFASTQYLDALGMLDLEAFDNKHALLADGTCEYIKSTQIPTPMHPSFIADSTTAESMAKLPVRAGTTVAIVHTLLPQGAPGGAWAVLRDPTGEACAAISAAVLDDQADLDVGAAVVLRRCAIFPSPVPRRRYLAVLPHNVLAVFGPR</sequence>
<reference evidence="3" key="1">
    <citation type="submission" date="2020-10" db="EMBL/GenBank/DDBJ databases">
        <title>Unveiling of a novel bifunctional photoreceptor, Dualchrome1, isolated from a cosmopolitan green alga.</title>
        <authorList>
            <person name="Suzuki S."/>
            <person name="Kawachi M."/>
        </authorList>
    </citation>
    <scope>NUCLEOTIDE SEQUENCE</scope>
    <source>
        <strain evidence="3">NIES 2893</strain>
    </source>
</reference>
<organism evidence="3 4">
    <name type="scientific">Pycnococcus provasolii</name>
    <dbReference type="NCBI Taxonomy" id="41880"/>
    <lineage>
        <taxon>Eukaryota</taxon>
        <taxon>Viridiplantae</taxon>
        <taxon>Chlorophyta</taxon>
        <taxon>Pseudoscourfieldiophyceae</taxon>
        <taxon>Pseudoscourfieldiales</taxon>
        <taxon>Pycnococcaceae</taxon>
        <taxon>Pycnococcus</taxon>
    </lineage>
</organism>
<dbReference type="Proteomes" id="UP000660262">
    <property type="component" value="Unassembled WGS sequence"/>
</dbReference>
<comment type="caution">
    <text evidence="3">The sequence shown here is derived from an EMBL/GenBank/DDBJ whole genome shotgun (WGS) entry which is preliminary data.</text>
</comment>
<protein>
    <recommendedName>
        <fullName evidence="2">Homologous recombination OB-fold protein OB-fold domain-containing protein</fullName>
    </recommendedName>
</protein>
<dbReference type="InterPro" id="IPR028045">
    <property type="entry name" value="HROB"/>
</dbReference>
<evidence type="ECO:0000313" key="3">
    <source>
        <dbReference type="EMBL" id="GHP09586.1"/>
    </source>
</evidence>
<dbReference type="GO" id="GO:0000725">
    <property type="term" value="P:recombinational repair"/>
    <property type="evidence" value="ECO:0007669"/>
    <property type="project" value="InterPro"/>
</dbReference>
<accession>A0A830HQ00</accession>
<feature type="domain" description="Homologous recombination OB-fold protein OB-fold" evidence="2">
    <location>
        <begin position="503"/>
        <end position="581"/>
    </location>
</feature>
<dbReference type="AlphaFoldDB" id="A0A830HQ00"/>
<dbReference type="PANTHER" id="PTHR14523">
    <property type="entry name" value="UNCHARACTERIZED PROTEIN C17ORF53 HOMOLOG"/>
    <property type="match status" value="1"/>
</dbReference>
<keyword evidence="4" id="KW-1185">Reference proteome</keyword>
<dbReference type="Pfam" id="PF15072">
    <property type="entry name" value="HROB"/>
    <property type="match status" value="1"/>
</dbReference>
<evidence type="ECO:0000256" key="1">
    <source>
        <dbReference type="SAM" id="MobiDB-lite"/>
    </source>
</evidence>
<gene>
    <name evidence="3" type="ORF">PPROV_000832100</name>
</gene>
<evidence type="ECO:0000259" key="2">
    <source>
        <dbReference type="Pfam" id="PF15072"/>
    </source>
</evidence>
<feature type="region of interest" description="Disordered" evidence="1">
    <location>
        <begin position="175"/>
        <end position="213"/>
    </location>
</feature>
<evidence type="ECO:0000313" key="4">
    <source>
        <dbReference type="Proteomes" id="UP000660262"/>
    </source>
</evidence>
<name>A0A830HQ00_9CHLO</name>
<dbReference type="PANTHER" id="PTHR14523:SF1">
    <property type="entry name" value="HOMOLOGOUS RECOMBINATION OB-FOLD PROTEIN"/>
    <property type="match status" value="1"/>
</dbReference>
<dbReference type="InterPro" id="IPR058570">
    <property type="entry name" value="HROB_OB"/>
</dbReference>